<evidence type="ECO:0000313" key="2">
    <source>
        <dbReference type="EMBL" id="ETN98327.1"/>
    </source>
</evidence>
<comment type="caution">
    <text evidence="2">The sequence shown here is derived from an EMBL/GenBank/DDBJ whole genome shotgun (WGS) entry which is preliminary data.</text>
</comment>
<keyword evidence="1" id="KW-0175">Coiled coil</keyword>
<gene>
    <name evidence="2" type="ORF">RFI_39184</name>
</gene>
<evidence type="ECO:0000313" key="3">
    <source>
        <dbReference type="Proteomes" id="UP000023152"/>
    </source>
</evidence>
<sequence>FIEKEHELFLAKLLQNSANEELSVMAKRQEAQMLRIAALEQTTKQQMALLSSKQQEFDQIKQQYALLNEQRVNDRRQSHLNSELLQHQLETTKVEHQKSLDRQQKEHQEELEKEKNSLWNRFFNKNKPNDSTTEINPINVPALTNQSNSTIVAQPQQPSVDYI</sequence>
<protein>
    <submittedName>
        <fullName evidence="2">Uncharacterized protein</fullName>
    </submittedName>
</protein>
<reference evidence="2 3" key="1">
    <citation type="journal article" date="2013" name="Curr. Biol.">
        <title>The Genome of the Foraminiferan Reticulomyxa filosa.</title>
        <authorList>
            <person name="Glockner G."/>
            <person name="Hulsmann N."/>
            <person name="Schleicher M."/>
            <person name="Noegel A.A."/>
            <person name="Eichinger L."/>
            <person name="Gallinger C."/>
            <person name="Pawlowski J."/>
            <person name="Sierra R."/>
            <person name="Euteneuer U."/>
            <person name="Pillet L."/>
            <person name="Moustafa A."/>
            <person name="Platzer M."/>
            <person name="Groth M."/>
            <person name="Szafranski K."/>
            <person name="Schliwa M."/>
        </authorList>
    </citation>
    <scope>NUCLEOTIDE SEQUENCE [LARGE SCALE GENOMIC DNA]</scope>
</reference>
<organism evidence="2 3">
    <name type="scientific">Reticulomyxa filosa</name>
    <dbReference type="NCBI Taxonomy" id="46433"/>
    <lineage>
        <taxon>Eukaryota</taxon>
        <taxon>Sar</taxon>
        <taxon>Rhizaria</taxon>
        <taxon>Retaria</taxon>
        <taxon>Foraminifera</taxon>
        <taxon>Monothalamids</taxon>
        <taxon>Reticulomyxidae</taxon>
        <taxon>Reticulomyxa</taxon>
    </lineage>
</organism>
<proteinExistence type="predicted"/>
<evidence type="ECO:0000256" key="1">
    <source>
        <dbReference type="SAM" id="Coils"/>
    </source>
</evidence>
<feature type="coiled-coil region" evidence="1">
    <location>
        <begin position="50"/>
        <end position="117"/>
    </location>
</feature>
<name>X6L8K5_RETFI</name>
<dbReference type="AlphaFoldDB" id="X6L8K5"/>
<feature type="non-terminal residue" evidence="2">
    <location>
        <position position="1"/>
    </location>
</feature>
<dbReference type="EMBL" id="ASPP01046982">
    <property type="protein sequence ID" value="ETN98327.1"/>
    <property type="molecule type" value="Genomic_DNA"/>
</dbReference>
<keyword evidence="3" id="KW-1185">Reference proteome</keyword>
<accession>X6L8K5</accession>
<dbReference type="Proteomes" id="UP000023152">
    <property type="component" value="Unassembled WGS sequence"/>
</dbReference>